<comment type="caution">
    <text evidence="4">The sequence shown here is derived from an EMBL/GenBank/DDBJ whole genome shotgun (WGS) entry which is preliminary data.</text>
</comment>
<dbReference type="Pfam" id="PF03776">
    <property type="entry name" value="MinE"/>
    <property type="match status" value="1"/>
</dbReference>
<gene>
    <name evidence="4" type="ORF">BLW93_06210</name>
</gene>
<dbReference type="InterPro" id="IPR036707">
    <property type="entry name" value="MinE_sf"/>
</dbReference>
<evidence type="ECO:0000256" key="2">
    <source>
        <dbReference type="ARBA" id="ARBA00020112"/>
    </source>
</evidence>
<reference evidence="4 5" key="1">
    <citation type="submission" date="2016-10" db="EMBL/GenBank/DDBJ databases">
        <title>Genome sequence of a sulfur-reducing bacterium Desulfurobacterium indicum K6013.</title>
        <authorList>
            <person name="Cao J."/>
            <person name="Shao Z."/>
            <person name="Alain K."/>
            <person name="Jebbar M."/>
        </authorList>
    </citation>
    <scope>NUCLEOTIDE SEQUENCE [LARGE SCALE GENOMIC DNA]</scope>
    <source>
        <strain evidence="4 5">K6013</strain>
    </source>
</reference>
<keyword evidence="4" id="KW-0131">Cell cycle</keyword>
<keyword evidence="5" id="KW-1185">Reference proteome</keyword>
<dbReference type="Proteomes" id="UP000187408">
    <property type="component" value="Unassembled WGS sequence"/>
</dbReference>
<dbReference type="OrthoDB" id="15216at2"/>
<dbReference type="AlphaFoldDB" id="A0A1R1MKI7"/>
<dbReference type="Gene3D" id="3.30.1070.10">
    <property type="entry name" value="Cell division topological specificity factor MinE"/>
    <property type="match status" value="1"/>
</dbReference>
<proteinExistence type="inferred from homology"/>
<protein>
    <recommendedName>
        <fullName evidence="2">Cell division topological specificity factor</fullName>
    </recommendedName>
</protein>
<organism evidence="4 5">
    <name type="scientific">Desulfurobacterium indicum</name>
    <dbReference type="NCBI Taxonomy" id="1914305"/>
    <lineage>
        <taxon>Bacteria</taxon>
        <taxon>Pseudomonadati</taxon>
        <taxon>Aquificota</taxon>
        <taxon>Aquificia</taxon>
        <taxon>Desulfurobacteriales</taxon>
        <taxon>Desulfurobacteriaceae</taxon>
        <taxon>Desulfurobacterium</taxon>
    </lineage>
</organism>
<comment type="similarity">
    <text evidence="1">Belongs to the MinE family.</text>
</comment>
<dbReference type="GO" id="GO:0032955">
    <property type="term" value="P:regulation of division septum assembly"/>
    <property type="evidence" value="ECO:0007669"/>
    <property type="project" value="InterPro"/>
</dbReference>
<dbReference type="EMBL" id="MOEN01000022">
    <property type="protein sequence ID" value="OMH40276.1"/>
    <property type="molecule type" value="Genomic_DNA"/>
</dbReference>
<name>A0A1R1MKI7_9BACT</name>
<dbReference type="GO" id="GO:0051301">
    <property type="term" value="P:cell division"/>
    <property type="evidence" value="ECO:0007669"/>
    <property type="project" value="UniProtKB-KW"/>
</dbReference>
<evidence type="ECO:0000313" key="5">
    <source>
        <dbReference type="Proteomes" id="UP000187408"/>
    </source>
</evidence>
<evidence type="ECO:0000256" key="3">
    <source>
        <dbReference type="ARBA" id="ARBA00025265"/>
    </source>
</evidence>
<sequence>MGFWPFNRKPSKDVAKQRLQVILKYDRAGLPPNSVEAIKNAILNALKDFPFVDVSGIRINFPQDEREEKIELEIPVKTER</sequence>
<evidence type="ECO:0000256" key="1">
    <source>
        <dbReference type="ARBA" id="ARBA00008168"/>
    </source>
</evidence>
<dbReference type="InterPro" id="IPR005527">
    <property type="entry name" value="MinE"/>
</dbReference>
<dbReference type="RefSeq" id="WP_076713239.1">
    <property type="nucleotide sequence ID" value="NZ_MOEN01000022.1"/>
</dbReference>
<keyword evidence="4" id="KW-0132">Cell division</keyword>
<comment type="function">
    <text evidence="3">Prevents the cell division inhibition by proteins MinC and MinD at internal division sites while permitting inhibition at polar sites. This ensures cell division at the proper site by restricting the formation of a division septum at the midpoint of the long axis of the cell.</text>
</comment>
<accession>A0A1R1MKI7</accession>
<evidence type="ECO:0000313" key="4">
    <source>
        <dbReference type="EMBL" id="OMH40276.1"/>
    </source>
</evidence>
<dbReference type="STRING" id="1914305.BLW93_06210"/>